<comment type="caution">
    <text evidence="2">The sequence shown here is derived from an EMBL/GenBank/DDBJ whole genome shotgun (WGS) entry which is preliminary data.</text>
</comment>
<evidence type="ECO:0000313" key="3">
    <source>
        <dbReference type="Proteomes" id="UP000649289"/>
    </source>
</evidence>
<dbReference type="Gene3D" id="1.20.120.450">
    <property type="entry name" value="dinb family like domain"/>
    <property type="match status" value="1"/>
</dbReference>
<sequence length="269" mass="29599">MTDFTEQDLAGSTFRRVDLSGSTFDGVRLAGADLRDADLSDLRVRAAWLKGVRMTGVEVPDMEIHGELGRLVVNGVDVVPLVEAELDRRMPERALMRPTDAAGFREAFATLDRLWAGTVERARALPPERLHEQVDGEWSFTETLRHLGFAHACWVGGIVLADPSPWHPLDLPWDEAPTVDGVPWDRDVRPSLDEVLGVRAQRRATAQAVLDGLTDGGSADEGLAREVSSATPFMTEASGLTVAQCLKVVLNEEWEHRLYAERDLAELPG</sequence>
<evidence type="ECO:0000313" key="2">
    <source>
        <dbReference type="EMBL" id="MBD3914126.1"/>
    </source>
</evidence>
<proteinExistence type="predicted"/>
<dbReference type="SUPFAM" id="SSF109854">
    <property type="entry name" value="DinB/YfiT-like putative metalloenzymes"/>
    <property type="match status" value="1"/>
</dbReference>
<accession>A0ABR8MDC3</accession>
<dbReference type="Pfam" id="PF00805">
    <property type="entry name" value="Pentapeptide"/>
    <property type="match status" value="1"/>
</dbReference>
<evidence type="ECO:0000259" key="1">
    <source>
        <dbReference type="Pfam" id="PF12867"/>
    </source>
</evidence>
<dbReference type="EMBL" id="JACXYY010000002">
    <property type="protein sequence ID" value="MBD3914126.1"/>
    <property type="molecule type" value="Genomic_DNA"/>
</dbReference>
<keyword evidence="3" id="KW-1185">Reference proteome</keyword>
<dbReference type="InterPro" id="IPR024775">
    <property type="entry name" value="DinB-like"/>
</dbReference>
<dbReference type="Gene3D" id="2.160.20.80">
    <property type="entry name" value="E3 ubiquitin-protein ligase SopA"/>
    <property type="match status" value="1"/>
</dbReference>
<dbReference type="RefSeq" id="WP_191198453.1">
    <property type="nucleotide sequence ID" value="NZ_BAAAPA010000003.1"/>
</dbReference>
<organism evidence="2 3">
    <name type="scientific">Nocardioides hwasunensis</name>
    <dbReference type="NCBI Taxonomy" id="397258"/>
    <lineage>
        <taxon>Bacteria</taxon>
        <taxon>Bacillati</taxon>
        <taxon>Actinomycetota</taxon>
        <taxon>Actinomycetes</taxon>
        <taxon>Propionibacteriales</taxon>
        <taxon>Nocardioidaceae</taxon>
        <taxon>Nocardioides</taxon>
    </lineage>
</organism>
<dbReference type="SUPFAM" id="SSF141571">
    <property type="entry name" value="Pentapeptide repeat-like"/>
    <property type="match status" value="1"/>
</dbReference>
<feature type="domain" description="DinB-like" evidence="1">
    <location>
        <begin position="111"/>
        <end position="259"/>
    </location>
</feature>
<dbReference type="Pfam" id="PF12867">
    <property type="entry name" value="DinB_2"/>
    <property type="match status" value="1"/>
</dbReference>
<dbReference type="InterPro" id="IPR034660">
    <property type="entry name" value="DinB/YfiT-like"/>
</dbReference>
<dbReference type="InterPro" id="IPR001646">
    <property type="entry name" value="5peptide_repeat"/>
</dbReference>
<gene>
    <name evidence="2" type="ORF">IEZ25_05820</name>
</gene>
<dbReference type="Proteomes" id="UP000649289">
    <property type="component" value="Unassembled WGS sequence"/>
</dbReference>
<name>A0ABR8MDC3_9ACTN</name>
<reference evidence="2 3" key="1">
    <citation type="submission" date="2020-09" db="EMBL/GenBank/DDBJ databases">
        <title>novel species in genus Nocardioides.</title>
        <authorList>
            <person name="Zhang G."/>
        </authorList>
    </citation>
    <scope>NUCLEOTIDE SEQUENCE [LARGE SCALE GENOMIC DNA]</scope>
    <source>
        <strain evidence="2 3">19197</strain>
    </source>
</reference>
<protein>
    <submittedName>
        <fullName evidence="2">DinB family protein</fullName>
    </submittedName>
</protein>